<dbReference type="PANTHER" id="PTHR43588:SF1">
    <property type="entry name" value="COBALT-PRECORRIN-8 METHYLMUTASE"/>
    <property type="match status" value="1"/>
</dbReference>
<dbReference type="EMBL" id="JABXWD010000181">
    <property type="protein sequence ID" value="MBV6342007.1"/>
    <property type="molecule type" value="Genomic_DNA"/>
</dbReference>
<keyword evidence="3" id="KW-1185">Reference proteome</keyword>
<evidence type="ECO:0000313" key="2">
    <source>
        <dbReference type="EMBL" id="MBV6342007.1"/>
    </source>
</evidence>
<dbReference type="PANTHER" id="PTHR43588">
    <property type="entry name" value="COBALT-PRECORRIN-8 METHYLMUTASE"/>
    <property type="match status" value="1"/>
</dbReference>
<reference evidence="2 3" key="1">
    <citation type="journal article" date="2020" name="J Geophys Res Biogeosci">
        <title>Magnetotaxis as an Adaptation to Enable Bacterial Shuttling of Microbial Sulfur and Sulfur Cycling Across Aquatic Oxic#Anoxic Interfaces.</title>
        <authorList>
            <person name="Li J."/>
            <person name="Liu P."/>
            <person name="Wang J."/>
            <person name="Roberts A.P."/>
            <person name="Pan Y."/>
        </authorList>
    </citation>
    <scope>NUCLEOTIDE SEQUENCE [LARGE SCALE GENOMIC DNA]</scope>
    <source>
        <strain evidence="2 3">MYR-1_YQ</strain>
    </source>
</reference>
<dbReference type="Pfam" id="PF02570">
    <property type="entry name" value="CbiC"/>
    <property type="match status" value="1"/>
</dbReference>
<dbReference type="RefSeq" id="WP_218252636.1">
    <property type="nucleotide sequence ID" value="NZ_JABXWD010000181.1"/>
</dbReference>
<sequence>MTSKGAQIERESFEIIRAGLRRSPLPLGEGAGVGCQTWSEAELAIVQRIIHASGDFDFEDTIRFHPRAIEVGIAAIRAGKDILVDVHMVQAGINKRLLERFGGKVVCYISDPDVAAEAVELSLTRSECAIVRAFSVPSNIGIVAIGNAPTALLKLLEIIDGVPTFFVAAGRTCPPDLIIGIPVGFVKAEESKELLLESRHPFITSVGKKGGSSIAAATVNALLKLAAG</sequence>
<dbReference type="Proteomes" id="UP001196980">
    <property type="component" value="Unassembled WGS sequence"/>
</dbReference>
<comment type="caution">
    <text evidence="2">The sequence shown here is derived from an EMBL/GenBank/DDBJ whole genome shotgun (WGS) entry which is preliminary data.</text>
</comment>
<evidence type="ECO:0000313" key="3">
    <source>
        <dbReference type="Proteomes" id="UP001196980"/>
    </source>
</evidence>
<accession>A0ABS6S050</accession>
<organism evidence="2 3">
    <name type="scientific">Candidatus Magnetobacterium casense</name>
    <dbReference type="NCBI Taxonomy" id="1455061"/>
    <lineage>
        <taxon>Bacteria</taxon>
        <taxon>Pseudomonadati</taxon>
        <taxon>Nitrospirota</taxon>
        <taxon>Thermodesulfovibrionia</taxon>
        <taxon>Thermodesulfovibrionales</taxon>
        <taxon>Candidatus Magnetobacteriaceae</taxon>
        <taxon>Candidatus Magnetobacterium</taxon>
    </lineage>
</organism>
<gene>
    <name evidence="2" type="ORF">HWQ67_10455</name>
</gene>
<proteinExistence type="predicted"/>
<name>A0ABS6S050_9BACT</name>
<dbReference type="InterPro" id="IPR003722">
    <property type="entry name" value="Cbl_synth_CobH/CbiC"/>
</dbReference>
<feature type="domain" description="Cobalamin biosynthesis precorrin-8X methylmutase CobH/CbiC" evidence="1">
    <location>
        <begin position="7"/>
        <end position="224"/>
    </location>
</feature>
<protein>
    <submittedName>
        <fullName evidence="2">Precorrin-8X methylmutase</fullName>
    </submittedName>
</protein>
<evidence type="ECO:0000259" key="1">
    <source>
        <dbReference type="Pfam" id="PF02570"/>
    </source>
</evidence>